<dbReference type="OrthoDB" id="2051525at2"/>
<keyword evidence="2" id="KW-0472">Membrane</keyword>
<keyword evidence="4" id="KW-1185">Reference proteome</keyword>
<evidence type="ECO:0000256" key="2">
    <source>
        <dbReference type="SAM" id="Phobius"/>
    </source>
</evidence>
<sequence>MEKRRVNTYKANKTNNRFSQKYAVEGSAVRRVSPAYDPNEERRRKREENRRKRIRKNAVRRNREKAMFMSASYVMFLAVCVLCGTIFTTFYVQEQVKMNSNKREVTKLQRTYNDLKVDNDEKLKRIESSVDLNHIKDVAINQLGMKNARPDQIITYSVESSNYMNQYSEIPEK</sequence>
<evidence type="ECO:0000313" key="4">
    <source>
        <dbReference type="Proteomes" id="UP000182471"/>
    </source>
</evidence>
<dbReference type="RefSeq" id="WP_027422364.1">
    <property type="nucleotide sequence ID" value="NZ_FOGW01000019.1"/>
</dbReference>
<feature type="region of interest" description="Disordered" evidence="1">
    <location>
        <begin position="29"/>
        <end position="51"/>
    </location>
</feature>
<feature type="compositionally biased region" description="Basic and acidic residues" evidence="1">
    <location>
        <begin position="39"/>
        <end position="50"/>
    </location>
</feature>
<evidence type="ECO:0000256" key="1">
    <source>
        <dbReference type="SAM" id="MobiDB-lite"/>
    </source>
</evidence>
<proteinExistence type="predicted"/>
<evidence type="ECO:0008006" key="5">
    <source>
        <dbReference type="Google" id="ProtNLM"/>
    </source>
</evidence>
<gene>
    <name evidence="3" type="ORF">SAMN02910429_01760</name>
</gene>
<dbReference type="EMBL" id="FOGW01000019">
    <property type="protein sequence ID" value="SES00194.1"/>
    <property type="molecule type" value="Genomic_DNA"/>
</dbReference>
<dbReference type="Proteomes" id="UP000182471">
    <property type="component" value="Unassembled WGS sequence"/>
</dbReference>
<protein>
    <recommendedName>
        <fullName evidence="5">Cell division protein FtsL</fullName>
    </recommendedName>
</protein>
<reference evidence="4" key="1">
    <citation type="submission" date="2016-10" db="EMBL/GenBank/DDBJ databases">
        <authorList>
            <person name="Varghese N."/>
            <person name="Submissions S."/>
        </authorList>
    </citation>
    <scope>NUCLEOTIDE SEQUENCE [LARGE SCALE GENOMIC DNA]</scope>
    <source>
        <strain evidence="4">S1b</strain>
    </source>
</reference>
<evidence type="ECO:0000313" key="3">
    <source>
        <dbReference type="EMBL" id="SES00194.1"/>
    </source>
</evidence>
<keyword evidence="2" id="KW-0812">Transmembrane</keyword>
<accession>A0A1H9TT33</accession>
<name>A0A1H9TT33_9FIRM</name>
<keyword evidence="2" id="KW-1133">Transmembrane helix</keyword>
<organism evidence="3 4">
    <name type="scientific">Lachnobacterium bovis</name>
    <dbReference type="NCBI Taxonomy" id="140626"/>
    <lineage>
        <taxon>Bacteria</taxon>
        <taxon>Bacillati</taxon>
        <taxon>Bacillota</taxon>
        <taxon>Clostridia</taxon>
        <taxon>Lachnospirales</taxon>
        <taxon>Lachnospiraceae</taxon>
        <taxon>Lachnobacterium</taxon>
    </lineage>
</organism>
<feature type="transmembrane region" description="Helical" evidence="2">
    <location>
        <begin position="70"/>
        <end position="92"/>
    </location>
</feature>
<dbReference type="AlphaFoldDB" id="A0A1H9TT33"/>